<evidence type="ECO:0000313" key="2">
    <source>
        <dbReference type="Proteomes" id="UP000243478"/>
    </source>
</evidence>
<dbReference type="AlphaFoldDB" id="A0A0F5ZNJ4"/>
<comment type="caution">
    <text evidence="1">The sequence shown here is derived from an EMBL/GenBank/DDBJ whole genome shotgun (WGS) entry which is preliminary data.</text>
</comment>
<sequence>MLRRAALGEVRRGAHAQQAGTAEVAAVQPGVGGAACADDGIEAFLDDIDQAVAEVQVEFDGGEALRNAESTGSIRPLASGRLTFRRPLGAAWASVSSRSAAATSIMMRRQRSRNCSPSAVRLTLRVLRFSRRAPRRSSSRAMVLLAAEGVMPRCRAAAAKLRASATRTKRLRPASCP</sequence>
<gene>
    <name evidence="1" type="ORF">VM57_08800</name>
</gene>
<dbReference type="EMBL" id="JZRZ01000017">
    <property type="protein sequence ID" value="KKD57306.1"/>
    <property type="molecule type" value="Genomic_DNA"/>
</dbReference>
<accession>A0A0F5ZNJ4</accession>
<dbReference type="Proteomes" id="UP000243478">
    <property type="component" value="Unassembled WGS sequence"/>
</dbReference>
<organism evidence="1 2">
    <name type="scientific">Stenotrophomonas maltophilia</name>
    <name type="common">Pseudomonas maltophilia</name>
    <name type="synonym">Xanthomonas maltophilia</name>
    <dbReference type="NCBI Taxonomy" id="40324"/>
    <lineage>
        <taxon>Bacteria</taxon>
        <taxon>Pseudomonadati</taxon>
        <taxon>Pseudomonadota</taxon>
        <taxon>Gammaproteobacteria</taxon>
        <taxon>Lysobacterales</taxon>
        <taxon>Lysobacteraceae</taxon>
        <taxon>Stenotrophomonas</taxon>
        <taxon>Stenotrophomonas maltophilia group</taxon>
    </lineage>
</organism>
<name>A0A0F5ZNJ4_STEMA</name>
<evidence type="ECO:0000313" key="1">
    <source>
        <dbReference type="EMBL" id="KKD57306.1"/>
    </source>
</evidence>
<dbReference type="PATRIC" id="fig|40324.63.peg.3263"/>
<protein>
    <submittedName>
        <fullName evidence="1">Uncharacterized protein</fullName>
    </submittedName>
</protein>
<reference evidence="1 2" key="1">
    <citation type="submission" date="2015-03" db="EMBL/GenBank/DDBJ databases">
        <title>Draft genome of Stenotrophomonas maltophila isolated from urine specimen.</title>
        <authorList>
            <person name="Murugan N."/>
            <person name="Malathi J."/>
            <person name="Umashankar V."/>
            <person name="Madhavan H."/>
        </authorList>
    </citation>
    <scope>NUCLEOTIDE SEQUENCE [LARGE SCALE GENOMIC DNA]</scope>
    <source>
        <strain evidence="1 2">JMNMN1</strain>
    </source>
</reference>
<proteinExistence type="predicted"/>